<dbReference type="Pfam" id="PF00664">
    <property type="entry name" value="ABC_membrane"/>
    <property type="match status" value="1"/>
</dbReference>
<dbReference type="Gene3D" id="1.20.1560.10">
    <property type="entry name" value="ABC transporter type 1, transmembrane domain"/>
    <property type="match status" value="2"/>
</dbReference>
<dbReference type="PANTHER" id="PTHR24223:SF181">
    <property type="entry name" value="ABC TRANSPORTER C FAMILY MEMBER 3"/>
    <property type="match status" value="1"/>
</dbReference>
<feature type="domain" description="ABC transmembrane type-1" evidence="9">
    <location>
        <begin position="152"/>
        <end position="239"/>
    </location>
</feature>
<evidence type="ECO:0000256" key="3">
    <source>
        <dbReference type="ARBA" id="ARBA00022692"/>
    </source>
</evidence>
<dbReference type="EMBL" id="JXTB01000371">
    <property type="protein sequence ID" value="PON43472.1"/>
    <property type="molecule type" value="Genomic_DNA"/>
</dbReference>
<evidence type="ECO:0000256" key="7">
    <source>
        <dbReference type="ARBA" id="ARBA00023136"/>
    </source>
</evidence>
<evidence type="ECO:0000256" key="8">
    <source>
        <dbReference type="SAM" id="Phobius"/>
    </source>
</evidence>
<dbReference type="InterPro" id="IPR050173">
    <property type="entry name" value="ABC_transporter_C-like"/>
</dbReference>
<dbReference type="GO" id="GO:0016020">
    <property type="term" value="C:membrane"/>
    <property type="evidence" value="ECO:0007669"/>
    <property type="project" value="UniProtKB-SubCell"/>
</dbReference>
<keyword evidence="2" id="KW-0813">Transport</keyword>
<name>A0A2P5B3U9_PARAD</name>
<gene>
    <name evidence="10" type="ORF">PanWU01x14_274110</name>
</gene>
<feature type="transmembrane region" description="Helical" evidence="8">
    <location>
        <begin position="197"/>
        <end position="216"/>
    </location>
</feature>
<evidence type="ECO:0000256" key="1">
    <source>
        <dbReference type="ARBA" id="ARBA00004141"/>
    </source>
</evidence>
<dbReference type="InterPro" id="IPR044726">
    <property type="entry name" value="ABCC_6TM_D2"/>
</dbReference>
<sequence length="354" mass="40021">MLNMVKPRYRRGSLFKKKKERRDKLGLQIGSNYWMAWASPVSADEKPVVDSTTLIVVYVVLAIGSSFSVLARAILLVTADKMHECIFRAPMSFFDATPSGRILNRVSDYVFKHGAWLLQTKPKCRGSEHFTSNFSLCFLYDPAFWELLQSCYMAETISGLTTIRSFDQESRFWDTNIKLIDGYSRPKFSIAGAMRWLCFRLDILSTITFAFSLVFLISVPEGVIDPGIAGLAVTYGLNLNILQAWVILDRCQMENKIISVERILQYSSIPSEPPLVIESNRPDPSWPSSGEVDIRNLQALDKCQLGDEVRKKQGKLDSAGLIEEFDSPAILLENKSSSFAQLVTEYTMRSNSEF</sequence>
<comment type="subcellular location">
    <subcellularLocation>
        <location evidence="1">Membrane</location>
        <topology evidence="1">Multi-pass membrane protein</topology>
    </subcellularLocation>
</comment>
<evidence type="ECO:0000256" key="6">
    <source>
        <dbReference type="ARBA" id="ARBA00022989"/>
    </source>
</evidence>
<evidence type="ECO:0000259" key="9">
    <source>
        <dbReference type="PROSITE" id="PS50929"/>
    </source>
</evidence>
<dbReference type="SUPFAM" id="SSF90123">
    <property type="entry name" value="ABC transporter transmembrane region"/>
    <property type="match status" value="1"/>
</dbReference>
<accession>A0A2P5B3U9</accession>
<keyword evidence="7 8" id="KW-0472">Membrane</keyword>
<organism evidence="10 11">
    <name type="scientific">Parasponia andersonii</name>
    <name type="common">Sponia andersonii</name>
    <dbReference type="NCBI Taxonomy" id="3476"/>
    <lineage>
        <taxon>Eukaryota</taxon>
        <taxon>Viridiplantae</taxon>
        <taxon>Streptophyta</taxon>
        <taxon>Embryophyta</taxon>
        <taxon>Tracheophyta</taxon>
        <taxon>Spermatophyta</taxon>
        <taxon>Magnoliopsida</taxon>
        <taxon>eudicotyledons</taxon>
        <taxon>Gunneridae</taxon>
        <taxon>Pentapetalae</taxon>
        <taxon>rosids</taxon>
        <taxon>fabids</taxon>
        <taxon>Rosales</taxon>
        <taxon>Cannabaceae</taxon>
        <taxon>Parasponia</taxon>
    </lineage>
</organism>
<feature type="transmembrane region" description="Helical" evidence="8">
    <location>
        <begin position="55"/>
        <end position="78"/>
    </location>
</feature>
<dbReference type="Proteomes" id="UP000237105">
    <property type="component" value="Unassembled WGS sequence"/>
</dbReference>
<dbReference type="CDD" id="cd18580">
    <property type="entry name" value="ABC_6TM_ABCC_D2"/>
    <property type="match status" value="1"/>
</dbReference>
<protein>
    <submittedName>
        <fullName evidence="10">ABC transporter type 1, transmembrane domain containing protein</fullName>
    </submittedName>
</protein>
<evidence type="ECO:0000256" key="5">
    <source>
        <dbReference type="ARBA" id="ARBA00022840"/>
    </source>
</evidence>
<feature type="domain" description="ABC transmembrane type-1" evidence="9">
    <location>
        <begin position="26"/>
        <end position="108"/>
    </location>
</feature>
<dbReference type="GO" id="GO:0005524">
    <property type="term" value="F:ATP binding"/>
    <property type="evidence" value="ECO:0007669"/>
    <property type="project" value="UniProtKB-KW"/>
</dbReference>
<proteinExistence type="predicted"/>
<dbReference type="OrthoDB" id="6500128at2759"/>
<keyword evidence="3 8" id="KW-0812">Transmembrane</keyword>
<keyword evidence="6 8" id="KW-1133">Transmembrane helix</keyword>
<comment type="caution">
    <text evidence="10">The sequence shown here is derived from an EMBL/GenBank/DDBJ whole genome shotgun (WGS) entry which is preliminary data.</text>
</comment>
<evidence type="ECO:0000313" key="10">
    <source>
        <dbReference type="EMBL" id="PON43472.1"/>
    </source>
</evidence>
<dbReference type="InterPro" id="IPR011527">
    <property type="entry name" value="ABC1_TM_dom"/>
</dbReference>
<dbReference type="InterPro" id="IPR036640">
    <property type="entry name" value="ABC1_TM_sf"/>
</dbReference>
<keyword evidence="11" id="KW-1185">Reference proteome</keyword>
<dbReference type="STRING" id="3476.A0A2P5B3U9"/>
<evidence type="ECO:0000256" key="2">
    <source>
        <dbReference type="ARBA" id="ARBA00022448"/>
    </source>
</evidence>
<reference evidence="11" key="1">
    <citation type="submission" date="2016-06" db="EMBL/GenBank/DDBJ databases">
        <title>Parallel loss of symbiosis genes in relatives of nitrogen-fixing non-legume Parasponia.</title>
        <authorList>
            <person name="Van Velzen R."/>
            <person name="Holmer R."/>
            <person name="Bu F."/>
            <person name="Rutten L."/>
            <person name="Van Zeijl A."/>
            <person name="Liu W."/>
            <person name="Santuari L."/>
            <person name="Cao Q."/>
            <person name="Sharma T."/>
            <person name="Shen D."/>
            <person name="Roswanjaya Y."/>
            <person name="Wardhani T."/>
            <person name="Kalhor M.S."/>
            <person name="Jansen J."/>
            <person name="Van den Hoogen J."/>
            <person name="Gungor B."/>
            <person name="Hartog M."/>
            <person name="Hontelez J."/>
            <person name="Verver J."/>
            <person name="Yang W.-C."/>
            <person name="Schijlen E."/>
            <person name="Repin R."/>
            <person name="Schilthuizen M."/>
            <person name="Schranz E."/>
            <person name="Heidstra R."/>
            <person name="Miyata K."/>
            <person name="Fedorova E."/>
            <person name="Kohlen W."/>
            <person name="Bisseling T."/>
            <person name="Smit S."/>
            <person name="Geurts R."/>
        </authorList>
    </citation>
    <scope>NUCLEOTIDE SEQUENCE [LARGE SCALE GENOMIC DNA]</scope>
    <source>
        <strain evidence="11">cv. WU1-14</strain>
    </source>
</reference>
<evidence type="ECO:0000313" key="11">
    <source>
        <dbReference type="Proteomes" id="UP000237105"/>
    </source>
</evidence>
<dbReference type="PANTHER" id="PTHR24223">
    <property type="entry name" value="ATP-BINDING CASSETTE SUB-FAMILY C"/>
    <property type="match status" value="1"/>
</dbReference>
<feature type="transmembrane region" description="Helical" evidence="8">
    <location>
        <begin position="228"/>
        <end position="248"/>
    </location>
</feature>
<evidence type="ECO:0000256" key="4">
    <source>
        <dbReference type="ARBA" id="ARBA00022741"/>
    </source>
</evidence>
<dbReference type="GO" id="GO:0140359">
    <property type="term" value="F:ABC-type transporter activity"/>
    <property type="evidence" value="ECO:0007669"/>
    <property type="project" value="InterPro"/>
</dbReference>
<dbReference type="PROSITE" id="PS50929">
    <property type="entry name" value="ABC_TM1F"/>
    <property type="match status" value="2"/>
</dbReference>
<keyword evidence="5" id="KW-0067">ATP-binding</keyword>
<keyword evidence="4" id="KW-0547">Nucleotide-binding</keyword>
<dbReference type="AlphaFoldDB" id="A0A2P5B3U9"/>